<keyword evidence="3" id="KW-1185">Reference proteome</keyword>
<reference evidence="2 3" key="1">
    <citation type="submission" date="2017-06" db="EMBL/GenBank/DDBJ databases">
        <title>Ant-infecting Ophiocordyceps genomes reveal a high diversity of potential behavioral manipulation genes and a possible major role for enterotoxins.</title>
        <authorList>
            <person name="De Bekker C."/>
            <person name="Evans H.C."/>
            <person name="Brachmann A."/>
            <person name="Hughes D.P."/>
        </authorList>
    </citation>
    <scope>NUCLEOTIDE SEQUENCE [LARGE SCALE GENOMIC DNA]</scope>
    <source>
        <strain evidence="2 3">1348a</strain>
    </source>
</reference>
<evidence type="ECO:0000313" key="3">
    <source>
        <dbReference type="Proteomes" id="UP000224854"/>
    </source>
</evidence>
<evidence type="ECO:0000313" key="2">
    <source>
        <dbReference type="EMBL" id="PHH82390.1"/>
    </source>
</evidence>
<evidence type="ECO:0000256" key="1">
    <source>
        <dbReference type="SAM" id="SignalP"/>
    </source>
</evidence>
<dbReference type="AlphaFoldDB" id="A0A2C5ZRC7"/>
<gene>
    <name evidence="2" type="ORF">CDD82_6155</name>
</gene>
<comment type="caution">
    <text evidence="2">The sequence shown here is derived from an EMBL/GenBank/DDBJ whole genome shotgun (WGS) entry which is preliminary data.</text>
</comment>
<name>A0A2C5ZRC7_9HYPO</name>
<organism evidence="2 3">
    <name type="scientific">Ophiocordyceps australis</name>
    <dbReference type="NCBI Taxonomy" id="1399860"/>
    <lineage>
        <taxon>Eukaryota</taxon>
        <taxon>Fungi</taxon>
        <taxon>Dikarya</taxon>
        <taxon>Ascomycota</taxon>
        <taxon>Pezizomycotina</taxon>
        <taxon>Sordariomycetes</taxon>
        <taxon>Hypocreomycetidae</taxon>
        <taxon>Hypocreales</taxon>
        <taxon>Ophiocordycipitaceae</taxon>
        <taxon>Ophiocordyceps</taxon>
    </lineage>
</organism>
<feature type="chain" id="PRO_5012315934" evidence="1">
    <location>
        <begin position="26"/>
        <end position="136"/>
    </location>
</feature>
<proteinExistence type="predicted"/>
<protein>
    <submittedName>
        <fullName evidence="2">Uncharacterized protein</fullName>
    </submittedName>
</protein>
<dbReference type="EMBL" id="NJEU01000061">
    <property type="protein sequence ID" value="PHH82390.1"/>
    <property type="molecule type" value="Genomic_DNA"/>
</dbReference>
<feature type="signal peptide" evidence="1">
    <location>
        <begin position="1"/>
        <end position="25"/>
    </location>
</feature>
<keyword evidence="1" id="KW-0732">Signal</keyword>
<dbReference type="Proteomes" id="UP000224854">
    <property type="component" value="Unassembled WGS sequence"/>
</dbReference>
<sequence length="136" mass="14840">MKGAHITLPTLQLAASAFFIAAAQAEEVNHDPKVTYCVDEGRQVVESENCDGSQPQGRFFYIRGLYDEDKPAGTNLTEAPHYFIDSSDIEARLAHGLDKRGAITRSGFGKRDMSNELYRRACASGEGIPARFGRGG</sequence>
<accession>A0A2C5ZRC7</accession>